<sequence length="51" mass="6033">MAERKLSKEEFTKLANLKQKQKKRIKARNELIKANEEGKSEYFAKGNYGTW</sequence>
<evidence type="ECO:0000313" key="2">
    <source>
        <dbReference type="Proteomes" id="UP000016860"/>
    </source>
</evidence>
<dbReference type="PATRIC" id="fig|1330534.3.peg.2865"/>
<gene>
    <name evidence="1" type="ORF">L323_14450</name>
</gene>
<name>U4QYZ8_9FIRM</name>
<reference evidence="1 2" key="1">
    <citation type="journal article" date="2013" name="Genome Announc.">
        <title>Draft Genome Sequence of the Cellulolytic Bacterium Clostridium papyrosolvens C7 (ATCC 700395).</title>
        <authorList>
            <person name="Zepeda V."/>
            <person name="Dassa B."/>
            <person name="Borovok I."/>
            <person name="Lamed R."/>
            <person name="Bayer E.A."/>
            <person name="Cate J.H."/>
        </authorList>
    </citation>
    <scope>NUCLEOTIDE SEQUENCE [LARGE SCALE GENOMIC DNA]</scope>
    <source>
        <strain evidence="1 2">C7</strain>
    </source>
</reference>
<dbReference type="STRING" id="1330534.L323_14450"/>
<dbReference type="RefSeq" id="WP_020816345.1">
    <property type="nucleotide sequence ID" value="NZ_ATAY01000071.1"/>
</dbReference>
<dbReference type="AlphaFoldDB" id="U4QYZ8"/>
<dbReference type="EMBL" id="ATAY01000071">
    <property type="protein sequence ID" value="EPR10175.1"/>
    <property type="molecule type" value="Genomic_DNA"/>
</dbReference>
<protein>
    <submittedName>
        <fullName evidence="1">Uncharacterized protein</fullName>
    </submittedName>
</protein>
<accession>U4QYZ8</accession>
<dbReference type="Proteomes" id="UP000016860">
    <property type="component" value="Unassembled WGS sequence"/>
</dbReference>
<comment type="caution">
    <text evidence="1">The sequence shown here is derived from an EMBL/GenBank/DDBJ whole genome shotgun (WGS) entry which is preliminary data.</text>
</comment>
<organism evidence="1 2">
    <name type="scientific">Ruminiclostridium papyrosolvens C7</name>
    <dbReference type="NCBI Taxonomy" id="1330534"/>
    <lineage>
        <taxon>Bacteria</taxon>
        <taxon>Bacillati</taxon>
        <taxon>Bacillota</taxon>
        <taxon>Clostridia</taxon>
        <taxon>Eubacteriales</taxon>
        <taxon>Oscillospiraceae</taxon>
        <taxon>Ruminiclostridium</taxon>
    </lineage>
</organism>
<proteinExistence type="predicted"/>
<evidence type="ECO:0000313" key="1">
    <source>
        <dbReference type="EMBL" id="EPR10175.1"/>
    </source>
</evidence>